<dbReference type="CDD" id="cd00685">
    <property type="entry name" value="Trans_IPPS_HT"/>
    <property type="match status" value="1"/>
</dbReference>
<keyword evidence="7" id="KW-0175">Coiled coil</keyword>
<evidence type="ECO:0000256" key="3">
    <source>
        <dbReference type="ARBA" id="ARBA00022679"/>
    </source>
</evidence>
<keyword evidence="5" id="KW-0460">Magnesium</keyword>
<name>A0A1W1BCL8_9ZZZZ</name>
<dbReference type="PROSITE" id="PS00723">
    <property type="entry name" value="POLYPRENYL_SYNTHASE_1"/>
    <property type="match status" value="1"/>
</dbReference>
<evidence type="ECO:0000256" key="6">
    <source>
        <dbReference type="ARBA" id="ARBA00023229"/>
    </source>
</evidence>
<proteinExistence type="inferred from homology"/>
<dbReference type="EC" id="2.5.1.1" evidence="8"/>
<dbReference type="PROSITE" id="PS00444">
    <property type="entry name" value="POLYPRENYL_SYNTHASE_2"/>
    <property type="match status" value="1"/>
</dbReference>
<dbReference type="FunFam" id="1.10.600.10:FF:000001">
    <property type="entry name" value="Geranylgeranyl diphosphate synthase"/>
    <property type="match status" value="1"/>
</dbReference>
<dbReference type="InterPro" id="IPR033749">
    <property type="entry name" value="Polyprenyl_synt_CS"/>
</dbReference>
<reference evidence="8" key="1">
    <citation type="submission" date="2016-10" db="EMBL/GenBank/DDBJ databases">
        <authorList>
            <person name="de Groot N.N."/>
        </authorList>
    </citation>
    <scope>NUCLEOTIDE SEQUENCE</scope>
</reference>
<accession>A0A1W1BCL8</accession>
<feature type="coiled-coil region" evidence="7">
    <location>
        <begin position="245"/>
        <end position="272"/>
    </location>
</feature>
<dbReference type="SFLD" id="SFLDS00005">
    <property type="entry name" value="Isoprenoid_Synthase_Type_I"/>
    <property type="match status" value="1"/>
</dbReference>
<dbReference type="Gene3D" id="1.10.600.10">
    <property type="entry name" value="Farnesyl Diphosphate Synthase"/>
    <property type="match status" value="1"/>
</dbReference>
<evidence type="ECO:0000256" key="2">
    <source>
        <dbReference type="ARBA" id="ARBA00006706"/>
    </source>
</evidence>
<evidence type="ECO:0000256" key="4">
    <source>
        <dbReference type="ARBA" id="ARBA00022723"/>
    </source>
</evidence>
<dbReference type="SFLD" id="SFLDG01017">
    <property type="entry name" value="Polyprenyl_Transferase_Like"/>
    <property type="match status" value="1"/>
</dbReference>
<keyword evidence="3 8" id="KW-0808">Transferase</keyword>
<dbReference type="AlphaFoldDB" id="A0A1W1BCL8"/>
<dbReference type="GO" id="GO:0004337">
    <property type="term" value="F:(2E,6E)-farnesyl diphosphate synthase activity"/>
    <property type="evidence" value="ECO:0007669"/>
    <property type="project" value="UniProtKB-EC"/>
</dbReference>
<evidence type="ECO:0000313" key="8">
    <source>
        <dbReference type="EMBL" id="SFV51219.1"/>
    </source>
</evidence>
<dbReference type="InterPro" id="IPR008949">
    <property type="entry name" value="Isoprenoid_synthase_dom_sf"/>
</dbReference>
<dbReference type="EMBL" id="FPHG01000008">
    <property type="protein sequence ID" value="SFV51219.1"/>
    <property type="molecule type" value="Genomic_DNA"/>
</dbReference>
<dbReference type="GO" id="GO:0046872">
    <property type="term" value="F:metal ion binding"/>
    <property type="evidence" value="ECO:0007669"/>
    <property type="project" value="UniProtKB-KW"/>
</dbReference>
<dbReference type="PANTHER" id="PTHR43281:SF1">
    <property type="entry name" value="FARNESYL DIPHOSPHATE SYNTHASE"/>
    <property type="match status" value="1"/>
</dbReference>
<dbReference type="PANTHER" id="PTHR43281">
    <property type="entry name" value="FARNESYL DIPHOSPHATE SYNTHASE"/>
    <property type="match status" value="1"/>
</dbReference>
<gene>
    <name evidence="8" type="ORF">MNB_SV-9-344</name>
</gene>
<evidence type="ECO:0000256" key="5">
    <source>
        <dbReference type="ARBA" id="ARBA00022842"/>
    </source>
</evidence>
<dbReference type="GO" id="GO:0106350">
    <property type="term" value="F:all-trans-octaprenyl-diphosphate synthase activity"/>
    <property type="evidence" value="ECO:0007669"/>
    <property type="project" value="UniProtKB-EC"/>
</dbReference>
<dbReference type="InterPro" id="IPR000092">
    <property type="entry name" value="Polyprenyl_synt"/>
</dbReference>
<dbReference type="Pfam" id="PF00348">
    <property type="entry name" value="polyprenyl_synt"/>
    <property type="match status" value="1"/>
</dbReference>
<evidence type="ECO:0000256" key="1">
    <source>
        <dbReference type="ARBA" id="ARBA00001946"/>
    </source>
</evidence>
<dbReference type="SUPFAM" id="SSF48576">
    <property type="entry name" value="Terpenoid synthases"/>
    <property type="match status" value="1"/>
</dbReference>
<protein>
    <submittedName>
        <fullName evidence="8">Octaprenyl diphosphate synthase / Dimethylallyltransferase / (2E,6E)-farnesyl diphosphate synthase / Geranylgeranyl pyrophosphate synthetase</fullName>
        <ecNumber evidence="8">2.5.1.1</ecNumber>
        <ecNumber evidence="8">2.5.1.10</ecNumber>
        <ecNumber evidence="8">2.5.1.29</ecNumber>
        <ecNumber evidence="8">2.5.1.90</ecNumber>
    </submittedName>
</protein>
<sequence>MEKAKTLMQKFEIYLNNNLPKAPSFHPIYEKAMSQMLLAGGKRFRPMLLLNIVKAYEPMLYNSSLPIALSIEMLHTYSLIHDDLPAMDNSPLRRGKETLHISYDEVTAILVGDALNTEAFYTISKAPLRDDIKIKLIELLSRDGGARGMVLGQAIDCYFENTPLTIEEIKILHTNKTAKLIAVSLQMGAVIVNLDKKSQENLYNFGLDLGLLFQIQDDIIDETQTEEEAGKKTGNDGDKNSFVNLLGLENSIKEADTLAKDLQRQFESFDKKLQTALQPLITKYLNRHKG</sequence>
<dbReference type="EC" id="2.5.1.10" evidence="8"/>
<keyword evidence="4" id="KW-0479">Metal-binding</keyword>
<comment type="cofactor">
    <cofactor evidence="1">
        <name>Mg(2+)</name>
        <dbReference type="ChEBI" id="CHEBI:18420"/>
    </cofactor>
</comment>
<dbReference type="EC" id="2.5.1.29" evidence="8"/>
<dbReference type="GO" id="GO:0008299">
    <property type="term" value="P:isoprenoid biosynthetic process"/>
    <property type="evidence" value="ECO:0007669"/>
    <property type="project" value="UniProtKB-KW"/>
</dbReference>
<keyword evidence="6" id="KW-0414">Isoprene biosynthesis</keyword>
<dbReference type="GO" id="GO:0004311">
    <property type="term" value="F:geranylgeranyl diphosphate synthase activity"/>
    <property type="evidence" value="ECO:0007669"/>
    <property type="project" value="UniProtKB-EC"/>
</dbReference>
<evidence type="ECO:0000256" key="7">
    <source>
        <dbReference type="SAM" id="Coils"/>
    </source>
</evidence>
<comment type="similarity">
    <text evidence="2">Belongs to the FPP/GGPP synthase family.</text>
</comment>
<dbReference type="GO" id="GO:0004161">
    <property type="term" value="F:dimethylallyltranstransferase activity"/>
    <property type="evidence" value="ECO:0007669"/>
    <property type="project" value="UniProtKB-EC"/>
</dbReference>
<organism evidence="8">
    <name type="scientific">hydrothermal vent metagenome</name>
    <dbReference type="NCBI Taxonomy" id="652676"/>
    <lineage>
        <taxon>unclassified sequences</taxon>
        <taxon>metagenomes</taxon>
        <taxon>ecological metagenomes</taxon>
    </lineage>
</organism>
<dbReference type="EC" id="2.5.1.90" evidence="8"/>